<gene>
    <name evidence="3" type="ORF">AAF454_07705</name>
</gene>
<evidence type="ECO:0000313" key="4">
    <source>
        <dbReference type="Proteomes" id="UP001398420"/>
    </source>
</evidence>
<reference evidence="3 4" key="1">
    <citation type="submission" date="2024-04" db="EMBL/GenBank/DDBJ databases">
        <authorList>
            <person name="Wu Y.S."/>
            <person name="Zhang L."/>
        </authorList>
    </citation>
    <scope>NUCLEOTIDE SEQUENCE [LARGE SCALE GENOMIC DNA]</scope>
    <source>
        <strain evidence="3 4">KG-01</strain>
    </source>
</reference>
<protein>
    <submittedName>
        <fullName evidence="3">S9 family peptidase</fullName>
    </submittedName>
</protein>
<comment type="caution">
    <text evidence="3">The sequence shown here is derived from an EMBL/GenBank/DDBJ whole genome shotgun (WGS) entry which is preliminary data.</text>
</comment>
<dbReference type="EMBL" id="JBCEWA010000005">
    <property type="protein sequence ID" value="MEL5988290.1"/>
    <property type="molecule type" value="Genomic_DNA"/>
</dbReference>
<keyword evidence="1" id="KW-0378">Hydrolase</keyword>
<dbReference type="Gene3D" id="3.40.50.1820">
    <property type="entry name" value="alpha/beta hydrolase"/>
    <property type="match status" value="1"/>
</dbReference>
<dbReference type="SUPFAM" id="SSF82171">
    <property type="entry name" value="DPP6 N-terminal domain-like"/>
    <property type="match status" value="1"/>
</dbReference>
<dbReference type="PANTHER" id="PTHR42776:SF27">
    <property type="entry name" value="DIPEPTIDYL PEPTIDASE FAMILY MEMBER 6"/>
    <property type="match status" value="1"/>
</dbReference>
<feature type="domain" description="Peptidase S9 prolyl oligopeptidase catalytic" evidence="2">
    <location>
        <begin position="443"/>
        <end position="652"/>
    </location>
</feature>
<evidence type="ECO:0000313" key="3">
    <source>
        <dbReference type="EMBL" id="MEL5988290.1"/>
    </source>
</evidence>
<accession>A0ABU9LJU6</accession>
<dbReference type="InterPro" id="IPR001375">
    <property type="entry name" value="Peptidase_S9_cat"/>
</dbReference>
<dbReference type="InterPro" id="IPR029058">
    <property type="entry name" value="AB_hydrolase_fold"/>
</dbReference>
<organism evidence="3 4">
    <name type="scientific">Kurthia gibsonii</name>
    <dbReference type="NCBI Taxonomy" id="33946"/>
    <lineage>
        <taxon>Bacteria</taxon>
        <taxon>Bacillati</taxon>
        <taxon>Bacillota</taxon>
        <taxon>Bacilli</taxon>
        <taxon>Bacillales</taxon>
        <taxon>Caryophanaceae</taxon>
        <taxon>Kurthia</taxon>
    </lineage>
</organism>
<proteinExistence type="predicted"/>
<dbReference type="Proteomes" id="UP001398420">
    <property type="component" value="Unassembled WGS sequence"/>
</dbReference>
<dbReference type="Pfam" id="PF00326">
    <property type="entry name" value="Peptidase_S9"/>
    <property type="match status" value="1"/>
</dbReference>
<dbReference type="Gene3D" id="2.120.10.30">
    <property type="entry name" value="TolB, C-terminal domain"/>
    <property type="match status" value="2"/>
</dbReference>
<dbReference type="PANTHER" id="PTHR42776">
    <property type="entry name" value="SERINE PEPTIDASE S9 FAMILY MEMBER"/>
    <property type="match status" value="1"/>
</dbReference>
<evidence type="ECO:0000259" key="2">
    <source>
        <dbReference type="Pfam" id="PF00326"/>
    </source>
</evidence>
<evidence type="ECO:0000256" key="1">
    <source>
        <dbReference type="ARBA" id="ARBA00022801"/>
    </source>
</evidence>
<keyword evidence="4" id="KW-1185">Reference proteome</keyword>
<name>A0ABU9LJU6_9BACL</name>
<dbReference type="RefSeq" id="WP_325922176.1">
    <property type="nucleotide sequence ID" value="NZ_JAMWHJ010000004.1"/>
</dbReference>
<dbReference type="InterPro" id="IPR011042">
    <property type="entry name" value="6-blade_b-propeller_TolB-like"/>
</dbReference>
<sequence>MKKYVEKEDLFELVSVATPIIAPNQLQAVFLKTVIDEKENTYYNYLYQLNLQTRQIQQLTFGKERISSVQWSPNSKMVSFISTREKEATLYILPIDGGEARAVVKELRHITSYQWHIDNATIYFTAKIEQGFLEEKKEKKKPEAYHVDRMRYKLNGVGLLNTKQYAAFAKLDVTTGEITPLIKDETNYSVQHVSPDGQTVLLTNWSTAKDDDFSMQLLQYSIEEKTMEKIFDMDGSLGGATYSHDGAYIAFEVSPNEPYRNATHNEVYVYDVTQQSAWSLTAMMDLPVGDYAIGDVQQSVQAPSVVWTEGNDLYFQMSSMGDVRLYYATLSGAIYPATPEEEHIYGYDITKDGQYALITCSSPTTVSNLYLHEVTTGERHQLTQFNENYEQTHHLVKPEIIQVENEGQLVWGWLMKPAQYQEGQKYPLMLAIHGGPHMMYANTFMHEMQLLAAEGYGVLYMNPRGSHGYSQEFVNGCRGDYGGGDYRDLMAAVDLATSEYAWVDSSRLGVTGGSYGGFMTNWIIGHTDRFKAALTQRSISNWVSFFGVSDIGYYFTPWQIEGDMHDVDKLWEHSPLKYVKNSTTPLMILHGELDDRCPIEQAEQLYATMKSMGKEVEFIRFEQANHDLSRTGLPNLRLQRLEAIQNWFVKKL</sequence>
<dbReference type="SUPFAM" id="SSF53474">
    <property type="entry name" value="alpha/beta-Hydrolases"/>
    <property type="match status" value="1"/>
</dbReference>